<evidence type="ECO:0000313" key="5">
    <source>
        <dbReference type="Proteomes" id="UP000033673"/>
    </source>
</evidence>
<feature type="domain" description="Transcriptional regulator SgrR N-terminal HTH" evidence="3">
    <location>
        <begin position="5"/>
        <end position="119"/>
    </location>
</feature>
<dbReference type="CDD" id="cd08507">
    <property type="entry name" value="PBP2_SgrR_like"/>
    <property type="match status" value="1"/>
</dbReference>
<keyword evidence="1" id="KW-0238">DNA-binding</keyword>
<dbReference type="PANTHER" id="PTHR30290">
    <property type="entry name" value="PERIPLASMIC BINDING COMPONENT OF ABC TRANSPORTER"/>
    <property type="match status" value="1"/>
</dbReference>
<dbReference type="Proteomes" id="UP000033673">
    <property type="component" value="Unassembled WGS sequence"/>
</dbReference>
<dbReference type="EMBL" id="JXXV01000012">
    <property type="protein sequence ID" value="KJY83893.1"/>
    <property type="molecule type" value="Genomic_DNA"/>
</dbReference>
<dbReference type="InterPro" id="IPR025370">
    <property type="entry name" value="SgrR_HTH_N"/>
</dbReference>
<evidence type="ECO:0000313" key="4">
    <source>
        <dbReference type="EMBL" id="KJY83893.1"/>
    </source>
</evidence>
<organism evidence="4 5">
    <name type="scientific">Vibrio galatheae</name>
    <dbReference type="NCBI Taxonomy" id="579748"/>
    <lineage>
        <taxon>Bacteria</taxon>
        <taxon>Pseudomonadati</taxon>
        <taxon>Pseudomonadota</taxon>
        <taxon>Gammaproteobacteria</taxon>
        <taxon>Vibrionales</taxon>
        <taxon>Vibrionaceae</taxon>
        <taxon>Vibrio</taxon>
    </lineage>
</organism>
<evidence type="ECO:0000259" key="2">
    <source>
        <dbReference type="Pfam" id="PF00496"/>
    </source>
</evidence>
<protein>
    <submittedName>
        <fullName evidence="4">Transcriptional regulator</fullName>
    </submittedName>
</protein>
<dbReference type="GO" id="GO:0003677">
    <property type="term" value="F:DNA binding"/>
    <property type="evidence" value="ECO:0007669"/>
    <property type="project" value="UniProtKB-KW"/>
</dbReference>
<dbReference type="PATRIC" id="fig|579748.3.peg.1248"/>
<dbReference type="PANTHER" id="PTHR30290:SF72">
    <property type="entry name" value="HTH-TYPE TRANSCRIPTIONAL REGULATOR SGRR"/>
    <property type="match status" value="1"/>
</dbReference>
<sequence>MSSPRLRVQFETLFEHYKGQDNGVQLEDITDILFCTRRNARIVLNKMEEEGWLEWHPAPGRGKLSQLIFKRSRADVSENLARRYLEEGKIGQALKVLDQDTAKLAQVVESYLGIVHQEGQQVVRLPYYRPLSTLNPTLPLRRSELHIVQQIYSGLTYIDDSEQLQPNLAHSWEMLTPKHWRFYLRPSVRFHNGELLTSQIVVDNLFALKARKLFAHIANVSSPSQLIVDIELERDDYQLPLLLSESCAKIMLPQESRADNHDLFPIGTGPYKIVQNDSKRLVLQAYDGYFGFRPLLDQIEVWVIDDVHSSMIFPSLTKPLKPKVANYVESVDLDPGCTYLLLNRKNGLAASNDWANYFTHKLATLNLFQNLPQDKIVELGVLPAHGLKPGWYHHTRQGYTSPPSYRTVTIAYHGQHPMFPTLVKCIEGLLKEDGLTVQFINYDLSVEDTSEVDIWVKPMGITTNRDDALAGWLLNSSDIEALSQEADFAYWTEIVQDWQAAQNASFPAQQLGKSLVEKMQLIPMFHCWLGVSKDHCGSLQNAKCNALGWFDFSKVWVKPDMPIQTNVVSEDYRGSAQQETTD</sequence>
<keyword evidence="5" id="KW-1185">Reference proteome</keyword>
<dbReference type="AlphaFoldDB" id="A0A0F4NLZ9"/>
<evidence type="ECO:0000259" key="3">
    <source>
        <dbReference type="Pfam" id="PF12793"/>
    </source>
</evidence>
<dbReference type="Gene3D" id="3.40.190.10">
    <property type="entry name" value="Periplasmic binding protein-like II"/>
    <property type="match status" value="1"/>
</dbReference>
<dbReference type="Pfam" id="PF12793">
    <property type="entry name" value="SgrR_N"/>
    <property type="match status" value="1"/>
</dbReference>
<gene>
    <name evidence="4" type="ORF">TW81_06085</name>
</gene>
<dbReference type="GO" id="GO:1904680">
    <property type="term" value="F:peptide transmembrane transporter activity"/>
    <property type="evidence" value="ECO:0007669"/>
    <property type="project" value="TreeGrafter"/>
</dbReference>
<proteinExistence type="predicted"/>
<dbReference type="Pfam" id="PF00496">
    <property type="entry name" value="SBP_bac_5"/>
    <property type="match status" value="1"/>
</dbReference>
<dbReference type="OrthoDB" id="5894719at2"/>
<dbReference type="SUPFAM" id="SSF53850">
    <property type="entry name" value="Periplasmic binding protein-like II"/>
    <property type="match status" value="1"/>
</dbReference>
<accession>A0A0F4NLZ9</accession>
<comment type="caution">
    <text evidence="4">The sequence shown here is derived from an EMBL/GenBank/DDBJ whole genome shotgun (WGS) entry which is preliminary data.</text>
</comment>
<evidence type="ECO:0000256" key="1">
    <source>
        <dbReference type="ARBA" id="ARBA00023125"/>
    </source>
</evidence>
<name>A0A0F4NLZ9_9VIBR</name>
<dbReference type="RefSeq" id="WP_045954816.1">
    <property type="nucleotide sequence ID" value="NZ_JXXV01000012.1"/>
</dbReference>
<feature type="domain" description="Solute-binding protein family 5" evidence="2">
    <location>
        <begin position="164"/>
        <end position="306"/>
    </location>
</feature>
<dbReference type="InterPro" id="IPR000914">
    <property type="entry name" value="SBP_5_dom"/>
</dbReference>
<dbReference type="STRING" id="579748.TW81_06085"/>
<dbReference type="InterPro" id="IPR039424">
    <property type="entry name" value="SBP_5"/>
</dbReference>
<dbReference type="GO" id="GO:0015833">
    <property type="term" value="P:peptide transport"/>
    <property type="evidence" value="ECO:0007669"/>
    <property type="project" value="TreeGrafter"/>
</dbReference>
<reference evidence="4 5" key="1">
    <citation type="journal article" date="2015" name="BMC Genomics">
        <title>Genome mining reveals unlocked bioactive potential of marine Gram-negative bacteria.</title>
        <authorList>
            <person name="Machado H."/>
            <person name="Sonnenschein E.C."/>
            <person name="Melchiorsen J."/>
            <person name="Gram L."/>
        </authorList>
    </citation>
    <scope>NUCLEOTIDE SEQUENCE [LARGE SCALE GENOMIC DNA]</scope>
    <source>
        <strain evidence="4 5">S2757</strain>
    </source>
</reference>